<dbReference type="Proteomes" id="UP000319004">
    <property type="component" value="Chromosome"/>
</dbReference>
<dbReference type="Gene3D" id="3.40.50.10260">
    <property type="entry name" value="YjeF N-terminal domain"/>
    <property type="match status" value="1"/>
</dbReference>
<dbReference type="HAMAP" id="MF_01966">
    <property type="entry name" value="NADHX_epimerase"/>
    <property type="match status" value="1"/>
</dbReference>
<dbReference type="RefSeq" id="WP_145386921.1">
    <property type="nucleotide sequence ID" value="NZ_CP037423.1"/>
</dbReference>
<feature type="domain" description="YjeF N-terminal" evidence="2">
    <location>
        <begin position="6"/>
        <end position="218"/>
    </location>
</feature>
<keyword evidence="1" id="KW-0413">Isomerase</keyword>
<keyword evidence="1" id="KW-0547">Nucleotide-binding</keyword>
<dbReference type="GO" id="GO:0046872">
    <property type="term" value="F:metal ion binding"/>
    <property type="evidence" value="ECO:0007669"/>
    <property type="project" value="UniProtKB-KW"/>
</dbReference>
<dbReference type="EMBL" id="CP037423">
    <property type="protein sequence ID" value="QDV43082.1"/>
    <property type="molecule type" value="Genomic_DNA"/>
</dbReference>
<dbReference type="OrthoDB" id="9806925at2"/>
<keyword evidence="1" id="KW-0521">NADP</keyword>
<protein>
    <recommendedName>
        <fullName evidence="1">NAD(P)H-hydrate epimerase</fullName>
        <ecNumber evidence="1">5.1.99.6</ecNumber>
    </recommendedName>
    <alternativeName>
        <fullName evidence="1">NAD(P)HX epimerase</fullName>
    </alternativeName>
</protein>
<dbReference type="SUPFAM" id="SSF64153">
    <property type="entry name" value="YjeF N-terminal domain-like"/>
    <property type="match status" value="1"/>
</dbReference>
<dbReference type="KEGG" id="snep:Enr13x_29360"/>
<keyword evidence="1" id="KW-0479">Metal-binding</keyword>
<reference evidence="3 4" key="1">
    <citation type="submission" date="2019-03" db="EMBL/GenBank/DDBJ databases">
        <title>Deep-cultivation of Planctomycetes and their phenomic and genomic characterization uncovers novel biology.</title>
        <authorList>
            <person name="Wiegand S."/>
            <person name="Jogler M."/>
            <person name="Boedeker C."/>
            <person name="Pinto D."/>
            <person name="Vollmers J."/>
            <person name="Rivas-Marin E."/>
            <person name="Kohn T."/>
            <person name="Peeters S.H."/>
            <person name="Heuer A."/>
            <person name="Rast P."/>
            <person name="Oberbeckmann S."/>
            <person name="Bunk B."/>
            <person name="Jeske O."/>
            <person name="Meyerdierks A."/>
            <person name="Storesund J.E."/>
            <person name="Kallscheuer N."/>
            <person name="Luecker S."/>
            <person name="Lage O.M."/>
            <person name="Pohl T."/>
            <person name="Merkel B.J."/>
            <person name="Hornburger P."/>
            <person name="Mueller R.-W."/>
            <person name="Bruemmer F."/>
            <person name="Labrenz M."/>
            <person name="Spormann A.M."/>
            <person name="Op den Camp H."/>
            <person name="Overmann J."/>
            <person name="Amann R."/>
            <person name="Jetten M.S.M."/>
            <person name="Mascher T."/>
            <person name="Medema M.H."/>
            <person name="Devos D.P."/>
            <person name="Kaster A.-K."/>
            <person name="Ovreas L."/>
            <person name="Rohde M."/>
            <person name="Galperin M.Y."/>
            <person name="Jogler C."/>
        </authorList>
    </citation>
    <scope>NUCLEOTIDE SEQUENCE [LARGE SCALE GENOMIC DNA]</scope>
    <source>
        <strain evidence="3 4">Enr13</strain>
    </source>
</reference>
<keyword evidence="4" id="KW-1185">Reference proteome</keyword>
<dbReference type="Pfam" id="PF03853">
    <property type="entry name" value="YjeF_N"/>
    <property type="match status" value="1"/>
</dbReference>
<feature type="binding site" evidence="1">
    <location>
        <position position="161"/>
    </location>
    <ligand>
        <name>(6S)-NADPHX</name>
        <dbReference type="ChEBI" id="CHEBI:64076"/>
    </ligand>
</feature>
<feature type="binding site" evidence="1">
    <location>
        <position position="128"/>
    </location>
    <ligand>
        <name>K(+)</name>
        <dbReference type="ChEBI" id="CHEBI:29103"/>
    </ligand>
</feature>
<proteinExistence type="inferred from homology"/>
<evidence type="ECO:0000313" key="3">
    <source>
        <dbReference type="EMBL" id="QDV43082.1"/>
    </source>
</evidence>
<dbReference type="EC" id="5.1.99.6" evidence="1"/>
<feature type="binding site" evidence="1">
    <location>
        <position position="60"/>
    </location>
    <ligand>
        <name>K(+)</name>
        <dbReference type="ChEBI" id="CHEBI:29103"/>
    </ligand>
</feature>
<evidence type="ECO:0000259" key="2">
    <source>
        <dbReference type="PROSITE" id="PS51385"/>
    </source>
</evidence>
<feature type="binding site" evidence="1">
    <location>
        <position position="164"/>
    </location>
    <ligand>
        <name>K(+)</name>
        <dbReference type="ChEBI" id="CHEBI:29103"/>
    </ligand>
</feature>
<feature type="binding site" evidence="1">
    <location>
        <position position="143"/>
    </location>
    <ligand>
        <name>(6S)-NADPHX</name>
        <dbReference type="ChEBI" id="CHEBI:64076"/>
    </ligand>
</feature>
<name>A0A518HQF5_9BACT</name>
<comment type="cofactor">
    <cofactor evidence="1">
        <name>K(+)</name>
        <dbReference type="ChEBI" id="CHEBI:29103"/>
    </cofactor>
    <text evidence="1">Binds 1 potassium ion per subunit.</text>
</comment>
<dbReference type="AlphaFoldDB" id="A0A518HQF5"/>
<comment type="catalytic activity">
    <reaction evidence="1">
        <text>(6R)-NADPHX = (6S)-NADPHX</text>
        <dbReference type="Rhea" id="RHEA:32227"/>
        <dbReference type="ChEBI" id="CHEBI:64076"/>
        <dbReference type="ChEBI" id="CHEBI:64077"/>
        <dbReference type="EC" id="5.1.99.6"/>
    </reaction>
</comment>
<dbReference type="GO" id="GO:0000166">
    <property type="term" value="F:nucleotide binding"/>
    <property type="evidence" value="ECO:0007669"/>
    <property type="project" value="UniProtKB-KW"/>
</dbReference>
<feature type="binding site" evidence="1">
    <location>
        <begin position="132"/>
        <end position="138"/>
    </location>
    <ligand>
        <name>(6S)-NADPHX</name>
        <dbReference type="ChEBI" id="CHEBI:64076"/>
    </ligand>
</feature>
<organism evidence="3 4">
    <name type="scientific">Stieleria neptunia</name>
    <dbReference type="NCBI Taxonomy" id="2527979"/>
    <lineage>
        <taxon>Bacteria</taxon>
        <taxon>Pseudomonadati</taxon>
        <taxon>Planctomycetota</taxon>
        <taxon>Planctomycetia</taxon>
        <taxon>Pirellulales</taxon>
        <taxon>Pirellulaceae</taxon>
        <taxon>Stieleria</taxon>
    </lineage>
</organism>
<dbReference type="InterPro" id="IPR004443">
    <property type="entry name" value="YjeF_N_dom"/>
</dbReference>
<sequence>MKRDDVRRVDQIAIEDYGMLGLVLMENAGRGAAERIAALCQESPGGAAHPVCILCGPGNNGGDGYVIARHLELLGFSVHILSLVPLERLTGDASVNASIAAKAGLPLQVATSAEDLDRWITDDETVVDCLLGTGATGAPRGLYGDAVKLANKRRGLRVAIDLPTGLDCDTGIPSQPTFRADLTVTFVAEKEGFTKADAKPWLGTVRVVGIGVPQALLNDFAVA</sequence>
<dbReference type="PROSITE" id="PS51385">
    <property type="entry name" value="YJEF_N"/>
    <property type="match status" value="1"/>
</dbReference>
<comment type="catalytic activity">
    <reaction evidence="1">
        <text>(6R)-NADHX = (6S)-NADHX</text>
        <dbReference type="Rhea" id="RHEA:32215"/>
        <dbReference type="ChEBI" id="CHEBI:64074"/>
        <dbReference type="ChEBI" id="CHEBI:64075"/>
        <dbReference type="EC" id="5.1.99.6"/>
    </reaction>
</comment>
<keyword evidence="1" id="KW-0630">Potassium</keyword>
<dbReference type="GO" id="GO:0052856">
    <property type="term" value="F:NAD(P)HX epimerase activity"/>
    <property type="evidence" value="ECO:0007669"/>
    <property type="project" value="UniProtKB-UniRule"/>
</dbReference>
<comment type="function">
    <text evidence="1">Catalyzes the epimerization of the S- and R-forms of NAD(P)HX, a damaged form of NAD(P)H that is a result of enzymatic or heat-dependent hydration. This is a prerequisite for the S-specific NAD(P)H-hydrate dehydratase to allow the repair of both epimers of NAD(P)HX.</text>
</comment>
<feature type="binding site" evidence="1">
    <location>
        <begin position="59"/>
        <end position="63"/>
    </location>
    <ligand>
        <name>(6S)-NADPHX</name>
        <dbReference type="ChEBI" id="CHEBI:64076"/>
    </ligand>
</feature>
<dbReference type="NCBIfam" id="TIGR00197">
    <property type="entry name" value="yjeF_nterm"/>
    <property type="match status" value="1"/>
</dbReference>
<keyword evidence="1" id="KW-0520">NAD</keyword>
<evidence type="ECO:0000256" key="1">
    <source>
        <dbReference type="HAMAP-Rule" id="MF_01966"/>
    </source>
</evidence>
<dbReference type="InterPro" id="IPR036652">
    <property type="entry name" value="YjeF_N_dom_sf"/>
</dbReference>
<accession>A0A518HQF5</accession>
<evidence type="ECO:0000313" key="4">
    <source>
        <dbReference type="Proteomes" id="UP000319004"/>
    </source>
</evidence>
<comment type="similarity">
    <text evidence="1">Belongs to the NnrE/AIBP family.</text>
</comment>
<gene>
    <name evidence="3" type="primary">nnr_1</name>
    <name evidence="1" type="synonym">nnrE</name>
    <name evidence="3" type="ORF">Enr13x_29360</name>
</gene>